<dbReference type="Proteomes" id="UP000275078">
    <property type="component" value="Unassembled WGS sequence"/>
</dbReference>
<keyword evidence="2" id="KW-1185">Reference proteome</keyword>
<protein>
    <submittedName>
        <fullName evidence="1">Uncharacterized protein</fullName>
    </submittedName>
</protein>
<dbReference type="EMBL" id="ML119705">
    <property type="protein sequence ID" value="RPA78880.1"/>
    <property type="molecule type" value="Genomic_DNA"/>
</dbReference>
<dbReference type="AlphaFoldDB" id="A0A3N4I469"/>
<name>A0A3N4I469_ASCIM</name>
<organism evidence="1 2">
    <name type="scientific">Ascobolus immersus RN42</name>
    <dbReference type="NCBI Taxonomy" id="1160509"/>
    <lineage>
        <taxon>Eukaryota</taxon>
        <taxon>Fungi</taxon>
        <taxon>Dikarya</taxon>
        <taxon>Ascomycota</taxon>
        <taxon>Pezizomycotina</taxon>
        <taxon>Pezizomycetes</taxon>
        <taxon>Pezizales</taxon>
        <taxon>Ascobolaceae</taxon>
        <taxon>Ascobolus</taxon>
    </lineage>
</organism>
<proteinExistence type="predicted"/>
<evidence type="ECO:0000313" key="2">
    <source>
        <dbReference type="Proteomes" id="UP000275078"/>
    </source>
</evidence>
<reference evidence="1 2" key="1">
    <citation type="journal article" date="2018" name="Nat. Ecol. Evol.">
        <title>Pezizomycetes genomes reveal the molecular basis of ectomycorrhizal truffle lifestyle.</title>
        <authorList>
            <person name="Murat C."/>
            <person name="Payen T."/>
            <person name="Noel B."/>
            <person name="Kuo A."/>
            <person name="Morin E."/>
            <person name="Chen J."/>
            <person name="Kohler A."/>
            <person name="Krizsan K."/>
            <person name="Balestrini R."/>
            <person name="Da Silva C."/>
            <person name="Montanini B."/>
            <person name="Hainaut M."/>
            <person name="Levati E."/>
            <person name="Barry K.W."/>
            <person name="Belfiori B."/>
            <person name="Cichocki N."/>
            <person name="Clum A."/>
            <person name="Dockter R.B."/>
            <person name="Fauchery L."/>
            <person name="Guy J."/>
            <person name="Iotti M."/>
            <person name="Le Tacon F."/>
            <person name="Lindquist E.A."/>
            <person name="Lipzen A."/>
            <person name="Malagnac F."/>
            <person name="Mello A."/>
            <person name="Molinier V."/>
            <person name="Miyauchi S."/>
            <person name="Poulain J."/>
            <person name="Riccioni C."/>
            <person name="Rubini A."/>
            <person name="Sitrit Y."/>
            <person name="Splivallo R."/>
            <person name="Traeger S."/>
            <person name="Wang M."/>
            <person name="Zifcakova L."/>
            <person name="Wipf D."/>
            <person name="Zambonelli A."/>
            <person name="Paolocci F."/>
            <person name="Nowrousian M."/>
            <person name="Ottonello S."/>
            <person name="Baldrian P."/>
            <person name="Spatafora J.W."/>
            <person name="Henrissat B."/>
            <person name="Nagy L.G."/>
            <person name="Aury J.M."/>
            <person name="Wincker P."/>
            <person name="Grigoriev I.V."/>
            <person name="Bonfante P."/>
            <person name="Martin F.M."/>
        </authorList>
    </citation>
    <scope>NUCLEOTIDE SEQUENCE [LARGE SCALE GENOMIC DNA]</scope>
    <source>
        <strain evidence="1 2">RN42</strain>
    </source>
</reference>
<gene>
    <name evidence="1" type="ORF">BJ508DRAFT_150543</name>
</gene>
<accession>A0A3N4I469</accession>
<evidence type="ECO:0000313" key="1">
    <source>
        <dbReference type="EMBL" id="RPA78880.1"/>
    </source>
</evidence>
<sequence length="180" mass="20372">MRCCVRLARNLSVGPFDNLGIFKTFKRRIEGGTRRDEMFPFLVSRKNTPSLFTTEGQLCNRLRKQVGSTTEKHTGYPISRCSLDITNLGGVWFSITRNNFVTNDPGKEAVPVPDPNASSDVCRFNHETLTGRNWASSCLDRFLKATDPVEPRLSAPTFGGHWPTGLVRRRMGYFWNEGQL</sequence>